<reference evidence="8 9" key="2">
    <citation type="journal article" date="2018" name="Nature">
        <title>Mutant phenotypes for thousands of bacterial genes of unknown function.</title>
        <authorList>
            <person name="Price M.N."/>
            <person name="Wetmore K.M."/>
            <person name="Waters R.J."/>
            <person name="Callaghan M."/>
            <person name="Ray J."/>
            <person name="Liu H."/>
            <person name="Kuehl J.V."/>
            <person name="Melnyk R.A."/>
            <person name="Lamson J.S."/>
            <person name="Suh Y."/>
            <person name="Carlson H.K."/>
            <person name="Esquivel Z."/>
            <person name="Sadeeshkumar H."/>
            <person name="Chakraborty R."/>
            <person name="Zane G.M."/>
            <person name="Rubin B.E."/>
            <person name="Wall J.D."/>
            <person name="Visel A."/>
            <person name="Bristow J."/>
            <person name="Blow M.J."/>
            <person name="Arkin A.P."/>
            <person name="Deutschbauer A.M."/>
        </authorList>
    </citation>
    <scope>NUCLEOTIDE SEQUENCE [LARGE SCALE GENOMIC DNA]</scope>
    <source>
        <strain evidence="8 9">FW300-N2E3</strain>
    </source>
</reference>
<sequence>MPSIELSSPQSLRKRVIWAGALNIGCMLASQVMRLGGNLVITRLLVPEMFGVMAIVTTVSVLLLLLSDVGLRQNIIQSPRGDDPLFLNTMWTVQIVRGFVLFLLMQLLALCAWFAQHLQLWPAHTTYAAAELPLALALTGFFAVIYGFQSTKVDVAIRTFQQKKVVLAELITQLAGLVVMLVAGYFTRSIWSLVAASLLATLVYTVLSHLMFQGPNNRPQWDPAALREMLDYGRWILLSSAVGVLAMQGDRIWFGGSMSAMELGVYSIAVSILGTIQLSLQRLAGAVALPALSEAARSGDKERLRNLYYRFRLLFDLVSLFACGFLLTASPLIIGWLYDARYAGAGGIMAILSLSLFTLRFTLAHQIWLALGLTKYLAMDNIIRVISLFILLPLLLAIGGVTYAIWGVALHTYLTLFLIYKVSRQLGLFDLRRELAVLPALALGALFGALLVRLFA</sequence>
<feature type="transmembrane region" description="Helical" evidence="7">
    <location>
        <begin position="49"/>
        <end position="71"/>
    </location>
</feature>
<reference evidence="9" key="1">
    <citation type="submission" date="2015-09" db="EMBL/GenBank/DDBJ databases">
        <title>Whole genome sequence of Pseudomonas fluorescens FW300-N2E3.</title>
        <authorList>
            <person name="Ray J."/>
            <person name="Melnyk R."/>
            <person name="Deutschbauer A."/>
        </authorList>
    </citation>
    <scope>NUCLEOTIDE SEQUENCE [LARGE SCALE GENOMIC DNA]</scope>
    <source>
        <strain evidence="9">FW300-N2E3</strain>
    </source>
</reference>
<keyword evidence="5 7" id="KW-1133">Transmembrane helix</keyword>
<dbReference type="InterPro" id="IPR050833">
    <property type="entry name" value="Poly_Biosynth_Transport"/>
</dbReference>
<feature type="transmembrane region" description="Helical" evidence="7">
    <location>
        <begin position="435"/>
        <end position="455"/>
    </location>
</feature>
<organism evidence="8 9">
    <name type="scientific">Pseudomonas fluorescens</name>
    <dbReference type="NCBI Taxonomy" id="294"/>
    <lineage>
        <taxon>Bacteria</taxon>
        <taxon>Pseudomonadati</taxon>
        <taxon>Pseudomonadota</taxon>
        <taxon>Gammaproteobacteria</taxon>
        <taxon>Pseudomonadales</taxon>
        <taxon>Pseudomonadaceae</taxon>
        <taxon>Pseudomonas</taxon>
    </lineage>
</organism>
<evidence type="ECO:0000256" key="1">
    <source>
        <dbReference type="ARBA" id="ARBA00004651"/>
    </source>
</evidence>
<keyword evidence="4 7" id="KW-0812">Transmembrane</keyword>
<evidence type="ECO:0000256" key="6">
    <source>
        <dbReference type="ARBA" id="ARBA00023136"/>
    </source>
</evidence>
<dbReference type="PANTHER" id="PTHR30250">
    <property type="entry name" value="PST FAMILY PREDICTED COLANIC ACID TRANSPORTER"/>
    <property type="match status" value="1"/>
</dbReference>
<evidence type="ECO:0000256" key="3">
    <source>
        <dbReference type="ARBA" id="ARBA00022475"/>
    </source>
</evidence>
<dbReference type="AlphaFoldDB" id="A0A0N9VXF5"/>
<name>A0A0N9VXF5_PSEFL</name>
<feature type="transmembrane region" description="Helical" evidence="7">
    <location>
        <begin position="91"/>
        <end position="115"/>
    </location>
</feature>
<accession>A0A0N9VXF5</accession>
<evidence type="ECO:0000256" key="5">
    <source>
        <dbReference type="ARBA" id="ARBA00022989"/>
    </source>
</evidence>
<feature type="transmembrane region" description="Helical" evidence="7">
    <location>
        <begin position="313"/>
        <end position="338"/>
    </location>
</feature>
<feature type="transmembrane region" description="Helical" evidence="7">
    <location>
        <begin position="192"/>
        <end position="212"/>
    </location>
</feature>
<dbReference type="EMBL" id="CP012830">
    <property type="protein sequence ID" value="ALI03451.1"/>
    <property type="molecule type" value="Genomic_DNA"/>
</dbReference>
<comment type="subcellular location">
    <subcellularLocation>
        <location evidence="1">Cell membrane</location>
        <topology evidence="1">Multi-pass membrane protein</topology>
    </subcellularLocation>
</comment>
<feature type="transmembrane region" description="Helical" evidence="7">
    <location>
        <begin position="166"/>
        <end position="186"/>
    </location>
</feature>
<feature type="transmembrane region" description="Helical" evidence="7">
    <location>
        <begin position="16"/>
        <end position="37"/>
    </location>
</feature>
<evidence type="ECO:0000256" key="7">
    <source>
        <dbReference type="SAM" id="Phobius"/>
    </source>
</evidence>
<evidence type="ECO:0000313" key="9">
    <source>
        <dbReference type="Proteomes" id="UP000066487"/>
    </source>
</evidence>
<dbReference type="PANTHER" id="PTHR30250:SF10">
    <property type="entry name" value="LIPOPOLYSACCHARIDE BIOSYNTHESIS PROTEIN WZXC"/>
    <property type="match status" value="1"/>
</dbReference>
<feature type="transmembrane region" description="Helical" evidence="7">
    <location>
        <begin position="127"/>
        <end position="146"/>
    </location>
</feature>
<dbReference type="Proteomes" id="UP000066487">
    <property type="component" value="Chromosome"/>
</dbReference>
<dbReference type="RefSeq" id="WP_054596701.1">
    <property type="nucleotide sequence ID" value="NZ_CP012830.1"/>
</dbReference>
<proteinExistence type="inferred from homology"/>
<keyword evidence="3" id="KW-1003">Cell membrane</keyword>
<evidence type="ECO:0000313" key="8">
    <source>
        <dbReference type="EMBL" id="ALI03451.1"/>
    </source>
</evidence>
<comment type="similarity">
    <text evidence="2">Belongs to the polysaccharide synthase family.</text>
</comment>
<dbReference type="OrthoDB" id="8538786at2"/>
<dbReference type="Pfam" id="PF13440">
    <property type="entry name" value="Polysacc_synt_3"/>
    <property type="match status" value="1"/>
</dbReference>
<keyword evidence="6 7" id="KW-0472">Membrane</keyword>
<feature type="transmembrane region" description="Helical" evidence="7">
    <location>
        <begin position="344"/>
        <end position="369"/>
    </location>
</feature>
<protein>
    <submittedName>
        <fullName evidence="8">Polysaccharide biosynthesis protein</fullName>
    </submittedName>
</protein>
<feature type="transmembrane region" description="Helical" evidence="7">
    <location>
        <begin position="381"/>
        <end position="398"/>
    </location>
</feature>
<evidence type="ECO:0000256" key="2">
    <source>
        <dbReference type="ARBA" id="ARBA00007430"/>
    </source>
</evidence>
<dbReference type="GO" id="GO:0005886">
    <property type="term" value="C:plasma membrane"/>
    <property type="evidence" value="ECO:0007669"/>
    <property type="project" value="UniProtKB-SubCell"/>
</dbReference>
<gene>
    <name evidence="8" type="ORF">AO353_21165</name>
</gene>
<evidence type="ECO:0000256" key="4">
    <source>
        <dbReference type="ARBA" id="ARBA00022692"/>
    </source>
</evidence>